<dbReference type="PANTHER" id="PTHR46211:SF14">
    <property type="entry name" value="GLYCEROPHOSPHODIESTER PHOSPHODIESTERASE"/>
    <property type="match status" value="1"/>
</dbReference>
<dbReference type="GO" id="GO:0006629">
    <property type="term" value="P:lipid metabolic process"/>
    <property type="evidence" value="ECO:0007669"/>
    <property type="project" value="InterPro"/>
</dbReference>
<evidence type="ECO:0000259" key="1">
    <source>
        <dbReference type="PROSITE" id="PS51704"/>
    </source>
</evidence>
<name>A0A7C4MN71_9BACT</name>
<comment type="caution">
    <text evidence="2">The sequence shown here is derived from an EMBL/GenBank/DDBJ whole genome shotgun (WGS) entry which is preliminary data.</text>
</comment>
<organism evidence="2">
    <name type="scientific">Desulfatirhabdium butyrativorans</name>
    <dbReference type="NCBI Taxonomy" id="340467"/>
    <lineage>
        <taxon>Bacteria</taxon>
        <taxon>Pseudomonadati</taxon>
        <taxon>Thermodesulfobacteriota</taxon>
        <taxon>Desulfobacteria</taxon>
        <taxon>Desulfobacterales</taxon>
        <taxon>Desulfatirhabdiaceae</taxon>
        <taxon>Desulfatirhabdium</taxon>
    </lineage>
</organism>
<dbReference type="EMBL" id="DSUH01000209">
    <property type="protein sequence ID" value="HGU32963.1"/>
    <property type="molecule type" value="Genomic_DNA"/>
</dbReference>
<dbReference type="Pfam" id="PF03009">
    <property type="entry name" value="GDPD"/>
    <property type="match status" value="1"/>
</dbReference>
<sequence>MIDRLSRPIVVGHRGFRAKYPENTLSGFRAAVDAGVGMIELDVSLSKDRHVVVMHDETLDRTTNGRGAVRDRLWGEIRRLDAGSWFDGRFAGEPVPDLETVFEAIGKRCVINVEIKPDAVEPVEHDEGIENQVAGWICRYGLLDSVVVSSFHPLALHRLAAFPIERRPLLAVLSGKKTPFDPFEVLQSVSAFSWHPDHRLLDAADVARAHRMGILVLPYTVNDAADIRRLLSMGVDGIITDDPVSVRTWLKTSSHLS</sequence>
<reference evidence="2" key="1">
    <citation type="journal article" date="2020" name="mSystems">
        <title>Genome- and Community-Level Interaction Insights into Carbon Utilization and Element Cycling Functions of Hydrothermarchaeota in Hydrothermal Sediment.</title>
        <authorList>
            <person name="Zhou Z."/>
            <person name="Liu Y."/>
            <person name="Xu W."/>
            <person name="Pan J."/>
            <person name="Luo Z.H."/>
            <person name="Li M."/>
        </authorList>
    </citation>
    <scope>NUCLEOTIDE SEQUENCE [LARGE SCALE GENOMIC DNA]</scope>
    <source>
        <strain evidence="2">SpSt-477</strain>
    </source>
</reference>
<dbReference type="PANTHER" id="PTHR46211">
    <property type="entry name" value="GLYCEROPHOSPHORYL DIESTER PHOSPHODIESTERASE"/>
    <property type="match status" value="1"/>
</dbReference>
<dbReference type="InterPro" id="IPR030395">
    <property type="entry name" value="GP_PDE_dom"/>
</dbReference>
<dbReference type="PROSITE" id="PS51704">
    <property type="entry name" value="GP_PDE"/>
    <property type="match status" value="1"/>
</dbReference>
<dbReference type="Gene3D" id="3.20.20.190">
    <property type="entry name" value="Phosphatidylinositol (PI) phosphodiesterase"/>
    <property type="match status" value="1"/>
</dbReference>
<dbReference type="SUPFAM" id="SSF51695">
    <property type="entry name" value="PLC-like phosphodiesterases"/>
    <property type="match status" value="1"/>
</dbReference>
<feature type="domain" description="GP-PDE" evidence="1">
    <location>
        <begin position="8"/>
        <end position="250"/>
    </location>
</feature>
<gene>
    <name evidence="2" type="ORF">ENS29_08915</name>
</gene>
<dbReference type="GO" id="GO:0008081">
    <property type="term" value="F:phosphoric diester hydrolase activity"/>
    <property type="evidence" value="ECO:0007669"/>
    <property type="project" value="InterPro"/>
</dbReference>
<accession>A0A7C4MN71</accession>
<protein>
    <submittedName>
        <fullName evidence="2">Glycerophosphodiester phosphodiesterase</fullName>
    </submittedName>
</protein>
<evidence type="ECO:0000313" key="2">
    <source>
        <dbReference type="EMBL" id="HGU32963.1"/>
    </source>
</evidence>
<proteinExistence type="predicted"/>
<dbReference type="InterPro" id="IPR017946">
    <property type="entry name" value="PLC-like_Pdiesterase_TIM-brl"/>
</dbReference>
<dbReference type="AlphaFoldDB" id="A0A7C4MN71"/>